<protein>
    <submittedName>
        <fullName evidence="1">CxxH/CxxC protein (TIGR04129 family)</fullName>
    </submittedName>
</protein>
<name>A0A846MBC3_9BACL</name>
<keyword evidence="2" id="KW-1185">Reference proteome</keyword>
<comment type="caution">
    <text evidence="1">The sequence shown here is derived from an EMBL/GenBank/DDBJ whole genome shotgun (WGS) entry which is preliminary data.</text>
</comment>
<organism evidence="1 2">
    <name type="scientific">Saccharococcus thermophilus</name>
    <dbReference type="NCBI Taxonomy" id="29396"/>
    <lineage>
        <taxon>Bacteria</taxon>
        <taxon>Bacillati</taxon>
        <taxon>Bacillota</taxon>
        <taxon>Bacilli</taxon>
        <taxon>Bacillales</taxon>
        <taxon>Anoxybacillaceae</taxon>
        <taxon>Saccharococcus</taxon>
    </lineage>
</organism>
<dbReference type="EMBL" id="JAASRS010000001">
    <property type="protein sequence ID" value="NIK13747.1"/>
    <property type="molecule type" value="Genomic_DNA"/>
</dbReference>
<evidence type="ECO:0000313" key="1">
    <source>
        <dbReference type="EMBL" id="NIK13747.1"/>
    </source>
</evidence>
<gene>
    <name evidence="1" type="ORF">BDD39_000257</name>
</gene>
<reference evidence="1 2" key="1">
    <citation type="submission" date="2020-03" db="EMBL/GenBank/DDBJ databases">
        <title>Genomic Encyclopedia of Archaeal and Bacterial Type Strains, Phase II (KMG-II): from individual species to whole genera.</title>
        <authorList>
            <person name="Goeker M."/>
        </authorList>
    </citation>
    <scope>NUCLEOTIDE SEQUENCE [LARGE SCALE GENOMIC DNA]</scope>
    <source>
        <strain evidence="1 2">DSM 4749</strain>
    </source>
</reference>
<dbReference type="NCBIfam" id="TIGR04129">
    <property type="entry name" value="CxxH_BA5709"/>
    <property type="match status" value="1"/>
</dbReference>
<sequence length="51" mass="5742">MFICCEEHVDIAIDMYVDETEQAPNISLIPVDNSDQSCDFCENKAVYIVGN</sequence>
<dbReference type="AlphaFoldDB" id="A0A846MBC3"/>
<dbReference type="InterPro" id="IPR025626">
    <property type="entry name" value="YyzF"/>
</dbReference>
<dbReference type="RefSeq" id="WP_166907508.1">
    <property type="nucleotide sequence ID" value="NZ_JAASRS010000001.1"/>
</dbReference>
<dbReference type="Pfam" id="PF14116">
    <property type="entry name" value="YyzF"/>
    <property type="match status" value="1"/>
</dbReference>
<dbReference type="Proteomes" id="UP000532769">
    <property type="component" value="Unassembled WGS sequence"/>
</dbReference>
<accession>A0A846MBC3</accession>
<proteinExistence type="predicted"/>
<evidence type="ECO:0000313" key="2">
    <source>
        <dbReference type="Proteomes" id="UP000532769"/>
    </source>
</evidence>